<evidence type="ECO:0000256" key="1">
    <source>
        <dbReference type="SAM" id="MobiDB-lite"/>
    </source>
</evidence>
<keyword evidence="2" id="KW-1133">Transmembrane helix</keyword>
<feature type="region of interest" description="Disordered" evidence="1">
    <location>
        <begin position="154"/>
        <end position="180"/>
    </location>
</feature>
<name>A0A2J5HR23_9EURO</name>
<accession>A0A2J5HR23</accession>
<protein>
    <submittedName>
        <fullName evidence="3">Uncharacterized protein</fullName>
    </submittedName>
</protein>
<dbReference type="OrthoDB" id="4367369at2759"/>
<keyword evidence="4" id="KW-1185">Reference proteome</keyword>
<keyword evidence="2" id="KW-0472">Membrane</keyword>
<keyword evidence="2" id="KW-0812">Transmembrane</keyword>
<reference evidence="4" key="1">
    <citation type="submission" date="2017-12" db="EMBL/GenBank/DDBJ databases">
        <authorList>
            <consortium name="DOE Joint Genome Institute"/>
            <person name="Mondo S.J."/>
            <person name="Kjaerbolling I."/>
            <person name="Vesth T.C."/>
            <person name="Frisvad J.C."/>
            <person name="Nybo J.L."/>
            <person name="Theobald S."/>
            <person name="Kuo A."/>
            <person name="Bowyer P."/>
            <person name="Matsuda Y."/>
            <person name="Lyhne E.K."/>
            <person name="Kogle M.E."/>
            <person name="Clum A."/>
            <person name="Lipzen A."/>
            <person name="Salamov A."/>
            <person name="Ngan C.Y."/>
            <person name="Daum C."/>
            <person name="Chiniquy J."/>
            <person name="Barry K."/>
            <person name="LaButti K."/>
            <person name="Haridas S."/>
            <person name="Simmons B.A."/>
            <person name="Magnuson J.K."/>
            <person name="Mortensen U.H."/>
            <person name="Larsen T.O."/>
            <person name="Grigoriev I.V."/>
            <person name="Baker S.E."/>
            <person name="Andersen M.R."/>
            <person name="Nordberg H.P."/>
            <person name="Cantor M.N."/>
            <person name="Hua S.X."/>
        </authorList>
    </citation>
    <scope>NUCLEOTIDE SEQUENCE [LARGE SCALE GENOMIC DNA]</scope>
    <source>
        <strain evidence="4">IBT 19404</strain>
    </source>
</reference>
<dbReference type="AlphaFoldDB" id="A0A2J5HR23"/>
<evidence type="ECO:0000256" key="2">
    <source>
        <dbReference type="SAM" id="Phobius"/>
    </source>
</evidence>
<feature type="transmembrane region" description="Helical" evidence="2">
    <location>
        <begin position="189"/>
        <end position="211"/>
    </location>
</feature>
<dbReference type="EMBL" id="KZ559558">
    <property type="protein sequence ID" value="PLN79589.1"/>
    <property type="molecule type" value="Genomic_DNA"/>
</dbReference>
<sequence>MARRRVPPGQESESTRNQHNLVSTANSLAHEPSHLHPRRDISIPISVTMRLVLLYPLMCLILNAKDWNFTWHDGATVTTQTGNGTIPCTRIFQTKGQPFEYYPDGDAMVLWLWGDTDCSAGEAVRMSSAPYPWKKNASVEVRSYMIIPASYREGTVGSDTPSAPRPSDSGTASIGGPRVPGGQRLSGGAIAGIVMGVVVGIVFLGLGSFFLGRRFAGRSSSSPSVAFNPRGAPTTAAVGSGGERVPGGEDLEGVFGAVDKHGAVEAGGSEYHPPGEPGQQTMVEMSDSHRLRELKGSRLPFPVPVPNPRGS</sequence>
<feature type="region of interest" description="Disordered" evidence="1">
    <location>
        <begin position="264"/>
        <end position="311"/>
    </location>
</feature>
<evidence type="ECO:0000313" key="3">
    <source>
        <dbReference type="EMBL" id="PLN79589.1"/>
    </source>
</evidence>
<proteinExistence type="predicted"/>
<feature type="compositionally biased region" description="Basic and acidic residues" evidence="1">
    <location>
        <begin position="286"/>
        <end position="296"/>
    </location>
</feature>
<feature type="compositionally biased region" description="Pro residues" evidence="1">
    <location>
        <begin position="301"/>
        <end position="311"/>
    </location>
</feature>
<organism evidence="3 4">
    <name type="scientific">Aspergillus taichungensis</name>
    <dbReference type="NCBI Taxonomy" id="482145"/>
    <lineage>
        <taxon>Eukaryota</taxon>
        <taxon>Fungi</taxon>
        <taxon>Dikarya</taxon>
        <taxon>Ascomycota</taxon>
        <taxon>Pezizomycotina</taxon>
        <taxon>Eurotiomycetes</taxon>
        <taxon>Eurotiomycetidae</taxon>
        <taxon>Eurotiales</taxon>
        <taxon>Aspergillaceae</taxon>
        <taxon>Aspergillus</taxon>
        <taxon>Aspergillus subgen. Circumdati</taxon>
    </lineage>
</organism>
<feature type="region of interest" description="Disordered" evidence="1">
    <location>
        <begin position="220"/>
        <end position="248"/>
    </location>
</feature>
<dbReference type="Proteomes" id="UP000235023">
    <property type="component" value="Unassembled WGS sequence"/>
</dbReference>
<gene>
    <name evidence="3" type="ORF">BDW42DRAFT_124940</name>
</gene>
<evidence type="ECO:0000313" key="4">
    <source>
        <dbReference type="Proteomes" id="UP000235023"/>
    </source>
</evidence>